<gene>
    <name evidence="1" type="ORF">HPB50_014525</name>
</gene>
<dbReference type="Proteomes" id="UP000821845">
    <property type="component" value="Chromosome 2"/>
</dbReference>
<dbReference type="EMBL" id="CM023482">
    <property type="protein sequence ID" value="KAH6938887.1"/>
    <property type="molecule type" value="Genomic_DNA"/>
</dbReference>
<accession>A0ACB7T0G8</accession>
<evidence type="ECO:0000313" key="2">
    <source>
        <dbReference type="Proteomes" id="UP000821845"/>
    </source>
</evidence>
<organism evidence="1 2">
    <name type="scientific">Hyalomma asiaticum</name>
    <name type="common">Tick</name>
    <dbReference type="NCBI Taxonomy" id="266040"/>
    <lineage>
        <taxon>Eukaryota</taxon>
        <taxon>Metazoa</taxon>
        <taxon>Ecdysozoa</taxon>
        <taxon>Arthropoda</taxon>
        <taxon>Chelicerata</taxon>
        <taxon>Arachnida</taxon>
        <taxon>Acari</taxon>
        <taxon>Parasitiformes</taxon>
        <taxon>Ixodida</taxon>
        <taxon>Ixodoidea</taxon>
        <taxon>Ixodidae</taxon>
        <taxon>Hyalomminae</taxon>
        <taxon>Hyalomma</taxon>
    </lineage>
</organism>
<protein>
    <submittedName>
        <fullName evidence="1">Uncharacterized protein</fullName>
    </submittedName>
</protein>
<name>A0ACB7T0G8_HYAAI</name>
<evidence type="ECO:0000313" key="1">
    <source>
        <dbReference type="EMBL" id="KAH6938887.1"/>
    </source>
</evidence>
<keyword evidence="2" id="KW-1185">Reference proteome</keyword>
<reference evidence="1" key="1">
    <citation type="submission" date="2020-05" db="EMBL/GenBank/DDBJ databases">
        <title>Large-scale comparative analyses of tick genomes elucidate their genetic diversity and vector capacities.</title>
        <authorList>
            <person name="Jia N."/>
            <person name="Wang J."/>
            <person name="Shi W."/>
            <person name="Du L."/>
            <person name="Sun Y."/>
            <person name="Zhan W."/>
            <person name="Jiang J."/>
            <person name="Wang Q."/>
            <person name="Zhang B."/>
            <person name="Ji P."/>
            <person name="Sakyi L.B."/>
            <person name="Cui X."/>
            <person name="Yuan T."/>
            <person name="Jiang B."/>
            <person name="Yang W."/>
            <person name="Lam T.T.-Y."/>
            <person name="Chang Q."/>
            <person name="Ding S."/>
            <person name="Wang X."/>
            <person name="Zhu J."/>
            <person name="Ruan X."/>
            <person name="Zhao L."/>
            <person name="Wei J."/>
            <person name="Que T."/>
            <person name="Du C."/>
            <person name="Cheng J."/>
            <person name="Dai P."/>
            <person name="Han X."/>
            <person name="Huang E."/>
            <person name="Gao Y."/>
            <person name="Liu J."/>
            <person name="Shao H."/>
            <person name="Ye R."/>
            <person name="Li L."/>
            <person name="Wei W."/>
            <person name="Wang X."/>
            <person name="Wang C."/>
            <person name="Yang T."/>
            <person name="Huo Q."/>
            <person name="Li W."/>
            <person name="Guo W."/>
            <person name="Chen H."/>
            <person name="Zhou L."/>
            <person name="Ni X."/>
            <person name="Tian J."/>
            <person name="Zhou Y."/>
            <person name="Sheng Y."/>
            <person name="Liu T."/>
            <person name="Pan Y."/>
            <person name="Xia L."/>
            <person name="Li J."/>
            <person name="Zhao F."/>
            <person name="Cao W."/>
        </authorList>
    </citation>
    <scope>NUCLEOTIDE SEQUENCE</scope>
    <source>
        <strain evidence="1">Hyas-2018</strain>
    </source>
</reference>
<sequence>MEPIGRDLRDRNLKLLTADKEGFFVLLTEGQYEVKASASIAKNFKQANVKTQKVKEQAKKLLERLLLHKDARPFKLCPQLTPFLVTWYIYGHSNVSESHERATALLEIDPPS</sequence>
<comment type="caution">
    <text evidence="1">The sequence shown here is derived from an EMBL/GenBank/DDBJ whole genome shotgun (WGS) entry which is preliminary data.</text>
</comment>
<proteinExistence type="predicted"/>